<gene>
    <name evidence="12" type="ORF">GE061_009121</name>
</gene>
<evidence type="ECO:0000256" key="3">
    <source>
        <dbReference type="ARBA" id="ARBA00022729"/>
    </source>
</evidence>
<keyword evidence="8" id="KW-0676">Redox-active center</keyword>
<evidence type="ECO:0000256" key="9">
    <source>
        <dbReference type="SAM" id="MobiDB-lite"/>
    </source>
</evidence>
<dbReference type="InterPro" id="IPR013766">
    <property type="entry name" value="Thioredoxin_domain"/>
</dbReference>
<dbReference type="EMBL" id="WIXP02000002">
    <property type="protein sequence ID" value="KAF6214381.1"/>
    <property type="molecule type" value="Genomic_DNA"/>
</dbReference>
<keyword evidence="13" id="KW-1185">Reference proteome</keyword>
<dbReference type="InterPro" id="IPR036249">
    <property type="entry name" value="Thioredoxin-like_sf"/>
</dbReference>
<keyword evidence="3" id="KW-0732">Signal</keyword>
<protein>
    <recommendedName>
        <fullName evidence="11">Thioredoxin domain-containing protein</fullName>
    </recommendedName>
</protein>
<dbReference type="Gene3D" id="3.40.30.10">
    <property type="entry name" value="Glutaredoxin"/>
    <property type="match status" value="1"/>
</dbReference>
<feature type="transmembrane region" description="Helical" evidence="10">
    <location>
        <begin position="6"/>
        <end position="25"/>
    </location>
</feature>
<feature type="domain" description="Thioredoxin" evidence="11">
    <location>
        <begin position="1"/>
        <end position="131"/>
    </location>
</feature>
<evidence type="ECO:0000259" key="11">
    <source>
        <dbReference type="PROSITE" id="PS51352"/>
    </source>
</evidence>
<organism evidence="12 13">
    <name type="scientific">Apolygus lucorum</name>
    <name type="common">Small green plant bug</name>
    <name type="synonym">Lygocoris lucorum</name>
    <dbReference type="NCBI Taxonomy" id="248454"/>
    <lineage>
        <taxon>Eukaryota</taxon>
        <taxon>Metazoa</taxon>
        <taxon>Ecdysozoa</taxon>
        <taxon>Arthropoda</taxon>
        <taxon>Hexapoda</taxon>
        <taxon>Insecta</taxon>
        <taxon>Pterygota</taxon>
        <taxon>Neoptera</taxon>
        <taxon>Paraneoptera</taxon>
        <taxon>Hemiptera</taxon>
        <taxon>Heteroptera</taxon>
        <taxon>Panheteroptera</taxon>
        <taxon>Cimicomorpha</taxon>
        <taxon>Miridae</taxon>
        <taxon>Mirini</taxon>
        <taxon>Apolygus</taxon>
    </lineage>
</organism>
<evidence type="ECO:0000256" key="8">
    <source>
        <dbReference type="ARBA" id="ARBA00023284"/>
    </source>
</evidence>
<dbReference type="SUPFAM" id="SSF52833">
    <property type="entry name" value="Thioredoxin-like"/>
    <property type="match status" value="1"/>
</dbReference>
<keyword evidence="4" id="KW-0256">Endoplasmic reticulum</keyword>
<evidence type="ECO:0000256" key="10">
    <source>
        <dbReference type="SAM" id="Phobius"/>
    </source>
</evidence>
<feature type="compositionally biased region" description="Basic residues" evidence="9">
    <location>
        <begin position="259"/>
        <end position="268"/>
    </location>
</feature>
<keyword evidence="6 10" id="KW-1133">Transmembrane helix</keyword>
<feature type="transmembrane region" description="Helical" evidence="10">
    <location>
        <begin position="177"/>
        <end position="199"/>
    </location>
</feature>
<accession>A0A8S9Y1D8</accession>
<evidence type="ECO:0000313" key="12">
    <source>
        <dbReference type="EMBL" id="KAF6214381.1"/>
    </source>
</evidence>
<feature type="compositionally biased region" description="Acidic residues" evidence="9">
    <location>
        <begin position="232"/>
        <end position="253"/>
    </location>
</feature>
<comment type="caution">
    <text evidence="12">The sequence shown here is derived from an EMBL/GenBank/DDBJ whole genome shotgun (WGS) entry which is preliminary data.</text>
</comment>
<evidence type="ECO:0000256" key="1">
    <source>
        <dbReference type="ARBA" id="ARBA00004389"/>
    </source>
</evidence>
<reference evidence="12" key="1">
    <citation type="journal article" date="2021" name="Mol. Ecol. Resour.">
        <title>Apolygus lucorum genome provides insights into omnivorousness and mesophyll feeding.</title>
        <authorList>
            <person name="Liu Y."/>
            <person name="Liu H."/>
            <person name="Wang H."/>
            <person name="Huang T."/>
            <person name="Liu B."/>
            <person name="Yang B."/>
            <person name="Yin L."/>
            <person name="Li B."/>
            <person name="Zhang Y."/>
            <person name="Zhang S."/>
            <person name="Jiang F."/>
            <person name="Zhang X."/>
            <person name="Ren Y."/>
            <person name="Wang B."/>
            <person name="Wang S."/>
            <person name="Lu Y."/>
            <person name="Wu K."/>
            <person name="Fan W."/>
            <person name="Wang G."/>
        </authorList>
    </citation>
    <scope>NUCLEOTIDE SEQUENCE</scope>
    <source>
        <strain evidence="12">12Hb</strain>
    </source>
</reference>
<name>A0A8S9Y1D8_APOLU</name>
<feature type="region of interest" description="Disordered" evidence="9">
    <location>
        <begin position="216"/>
        <end position="268"/>
    </location>
</feature>
<evidence type="ECO:0000256" key="7">
    <source>
        <dbReference type="ARBA" id="ARBA00023157"/>
    </source>
</evidence>
<dbReference type="OrthoDB" id="7869097at2759"/>
<keyword evidence="2" id="KW-0813">Transport</keyword>
<evidence type="ECO:0000256" key="4">
    <source>
        <dbReference type="ARBA" id="ARBA00022824"/>
    </source>
</evidence>
<dbReference type="Pfam" id="PF00085">
    <property type="entry name" value="Thioredoxin"/>
    <property type="match status" value="1"/>
</dbReference>
<keyword evidence="10" id="KW-0812">Transmembrane</keyword>
<proteinExistence type="predicted"/>
<dbReference type="Proteomes" id="UP000466442">
    <property type="component" value="Unassembled WGS sequence"/>
</dbReference>
<comment type="subcellular location">
    <subcellularLocation>
        <location evidence="1">Endoplasmic reticulum membrane</location>
        <topology evidence="1">Single-pass membrane protein</topology>
    </subcellularLocation>
</comment>
<dbReference type="PANTHER" id="PTHR46107">
    <property type="entry name" value="DUMPY: SHORTER THAN WILD-TYPE"/>
    <property type="match status" value="1"/>
</dbReference>
<dbReference type="GO" id="GO:0015036">
    <property type="term" value="F:disulfide oxidoreductase activity"/>
    <property type="evidence" value="ECO:0007669"/>
    <property type="project" value="TreeGrafter"/>
</dbReference>
<dbReference type="PROSITE" id="PS51352">
    <property type="entry name" value="THIOREDOXIN_2"/>
    <property type="match status" value="1"/>
</dbReference>
<dbReference type="GO" id="GO:0005789">
    <property type="term" value="C:endoplasmic reticulum membrane"/>
    <property type="evidence" value="ECO:0007669"/>
    <property type="project" value="UniProtKB-SubCell"/>
</dbReference>
<evidence type="ECO:0000313" key="13">
    <source>
        <dbReference type="Proteomes" id="UP000466442"/>
    </source>
</evidence>
<keyword evidence="7" id="KW-1015">Disulfide bond</keyword>
<dbReference type="AlphaFoldDB" id="A0A8S9Y1D8"/>
<dbReference type="PANTHER" id="PTHR46107:SF3">
    <property type="entry name" value="THIOREDOXIN DOMAIN-CONTAINING PROTEIN"/>
    <property type="match status" value="1"/>
</dbReference>
<evidence type="ECO:0000256" key="6">
    <source>
        <dbReference type="ARBA" id="ARBA00022989"/>
    </source>
</evidence>
<sequence>MAGSKLITFSFVATFILVINFGSTFSKSQLIRLDEENWSNMLTGEWMVEFAAPWCPACKALQPLWEEFSTWSKDLGVSVAQIDITTSPGLSGRFMVTALPTIFHVVNGEFRQYKGSRDRESFMSFVEEKKWEQIETVPSWKHPSSLQMSVVSYFFKLSQGLRTIHNKLMVEYGLPTWGSYVIFSLVTIVLGALLGLIMVCCIDYVYPPKVPAPTLGETETDALAGGDNIHDSDEDLPDEEEEEEGEASADEIVSESTSTRKRKPRKAD</sequence>
<evidence type="ECO:0000256" key="2">
    <source>
        <dbReference type="ARBA" id="ARBA00022448"/>
    </source>
</evidence>
<keyword evidence="5" id="KW-0249">Electron transport</keyword>
<evidence type="ECO:0000256" key="5">
    <source>
        <dbReference type="ARBA" id="ARBA00022982"/>
    </source>
</evidence>
<keyword evidence="10" id="KW-0472">Membrane</keyword>
<dbReference type="InterPro" id="IPR052454">
    <property type="entry name" value="TMX_domain-containing"/>
</dbReference>